<evidence type="ECO:0008006" key="2">
    <source>
        <dbReference type="Google" id="ProtNLM"/>
    </source>
</evidence>
<dbReference type="SUPFAM" id="SSF51283">
    <property type="entry name" value="dUTPase-like"/>
    <property type="match status" value="1"/>
</dbReference>
<dbReference type="EMBL" id="MN740203">
    <property type="protein sequence ID" value="QHT93222.1"/>
    <property type="molecule type" value="Genomic_DNA"/>
</dbReference>
<sequence>MFQFISRKTTSIDEVRSENEISNSIFQAGIKFASLTTDTFRTQPFAVLKVYVSDEELKEKYINKAKEHNDNMLSNRYPDSGFDLFVSQIEKFTDQHSSKMIDFKIKTEMLYSRDGSKEVNDWTSCGYYLYPRSSMSKTPLMLANHTGIIDAGYRGFIKGAFRHLSPLSSEQSYLVDKHARLVQVCHPSLCPVLVSVVNSETDLSDTSRGDGGFGSTGK</sequence>
<name>A0A6C0IJS6_9ZZZZ</name>
<protein>
    <recommendedName>
        <fullName evidence="2">dUTPase-like domain-containing protein</fullName>
    </recommendedName>
</protein>
<dbReference type="InterPro" id="IPR036157">
    <property type="entry name" value="dUTPase-like_sf"/>
</dbReference>
<dbReference type="Gene3D" id="2.70.40.10">
    <property type="match status" value="1"/>
</dbReference>
<proteinExistence type="predicted"/>
<accession>A0A6C0IJS6</accession>
<reference evidence="1" key="1">
    <citation type="journal article" date="2020" name="Nature">
        <title>Giant virus diversity and host interactions through global metagenomics.</title>
        <authorList>
            <person name="Schulz F."/>
            <person name="Roux S."/>
            <person name="Paez-Espino D."/>
            <person name="Jungbluth S."/>
            <person name="Walsh D.A."/>
            <person name="Denef V.J."/>
            <person name="McMahon K.D."/>
            <person name="Konstantinidis K.T."/>
            <person name="Eloe-Fadrosh E.A."/>
            <person name="Kyrpides N.C."/>
            <person name="Woyke T."/>
        </authorList>
    </citation>
    <scope>NUCLEOTIDE SEQUENCE</scope>
    <source>
        <strain evidence="1">GVMAG-M-3300023210-19</strain>
    </source>
</reference>
<organism evidence="1">
    <name type="scientific">viral metagenome</name>
    <dbReference type="NCBI Taxonomy" id="1070528"/>
    <lineage>
        <taxon>unclassified sequences</taxon>
        <taxon>metagenomes</taxon>
        <taxon>organismal metagenomes</taxon>
    </lineage>
</organism>
<evidence type="ECO:0000313" key="1">
    <source>
        <dbReference type="EMBL" id="QHT93222.1"/>
    </source>
</evidence>
<dbReference type="AlphaFoldDB" id="A0A6C0IJS6"/>